<dbReference type="Gene3D" id="3.30.70.1880">
    <property type="entry name" value="Protein of unknown function DUF881"/>
    <property type="match status" value="1"/>
</dbReference>
<dbReference type="InterPro" id="IPR010273">
    <property type="entry name" value="DUF881"/>
</dbReference>
<dbReference type="PANTHER" id="PTHR37313:SF2">
    <property type="entry name" value="UPF0749 PROTEIN YLXX"/>
    <property type="match status" value="1"/>
</dbReference>
<gene>
    <name evidence="4" type="ORF">J2Z35_000349</name>
</gene>
<keyword evidence="2" id="KW-0175">Coiled coil</keyword>
<organism evidence="4 5">
    <name type="scientific">Acetoanaerobium pronyense</name>
    <dbReference type="NCBI Taxonomy" id="1482736"/>
    <lineage>
        <taxon>Bacteria</taxon>
        <taxon>Bacillati</taxon>
        <taxon>Bacillota</taxon>
        <taxon>Clostridia</taxon>
        <taxon>Peptostreptococcales</taxon>
        <taxon>Filifactoraceae</taxon>
        <taxon>Acetoanaerobium</taxon>
    </lineage>
</organism>
<feature type="transmembrane region" description="Helical" evidence="3">
    <location>
        <begin position="6"/>
        <end position="24"/>
    </location>
</feature>
<keyword evidence="3" id="KW-0812">Transmembrane</keyword>
<name>A0ABS4KFK0_9FIRM</name>
<comment type="similarity">
    <text evidence="1">Belongs to the UPF0749 family.</text>
</comment>
<keyword evidence="3" id="KW-0472">Membrane</keyword>
<dbReference type="PANTHER" id="PTHR37313">
    <property type="entry name" value="UPF0749 PROTEIN RV1825"/>
    <property type="match status" value="1"/>
</dbReference>
<dbReference type="Proteomes" id="UP001314903">
    <property type="component" value="Unassembled WGS sequence"/>
</dbReference>
<dbReference type="RefSeq" id="WP_209658732.1">
    <property type="nucleotide sequence ID" value="NZ_JAGGLI010000002.1"/>
</dbReference>
<dbReference type="EMBL" id="JAGGLI010000002">
    <property type="protein sequence ID" value="MBP2026560.1"/>
    <property type="molecule type" value="Genomic_DNA"/>
</dbReference>
<proteinExistence type="inferred from homology"/>
<reference evidence="4 5" key="1">
    <citation type="submission" date="2021-03" db="EMBL/GenBank/DDBJ databases">
        <title>Genomic Encyclopedia of Type Strains, Phase IV (KMG-IV): sequencing the most valuable type-strain genomes for metagenomic binning, comparative biology and taxonomic classification.</title>
        <authorList>
            <person name="Goeker M."/>
        </authorList>
    </citation>
    <scope>NUCLEOTIDE SEQUENCE [LARGE SCALE GENOMIC DNA]</scope>
    <source>
        <strain evidence="4 5">DSM 27512</strain>
    </source>
</reference>
<evidence type="ECO:0000313" key="5">
    <source>
        <dbReference type="Proteomes" id="UP001314903"/>
    </source>
</evidence>
<sequence>MYFKSVRTLILMIVFLGILIGIQIKSPHQISVDGSFYTREIISNINKERTDLYQMTRKRRDLQKELESLKTRASRYNETIAQSKERLDELKMDLGFLDVAGEGIVMTISADDDRNLAFLMEDRKLLLILINELKGSGSEAISLNGQRITPISEVTLAGNHINVNSVAIAPPYEFKAIGNKSTLFENMENKSPIIDIIRRGFGLSVELEKTEEIYIDRADKFQFVEYISKGES</sequence>
<feature type="coiled-coil region" evidence="2">
    <location>
        <begin position="45"/>
        <end position="93"/>
    </location>
</feature>
<accession>A0ABS4KFK0</accession>
<dbReference type="Pfam" id="PF05949">
    <property type="entry name" value="DUF881"/>
    <property type="match status" value="1"/>
</dbReference>
<keyword evidence="5" id="KW-1185">Reference proteome</keyword>
<comment type="caution">
    <text evidence="4">The sequence shown here is derived from an EMBL/GenBank/DDBJ whole genome shotgun (WGS) entry which is preliminary data.</text>
</comment>
<keyword evidence="3" id="KW-1133">Transmembrane helix</keyword>
<evidence type="ECO:0000313" key="4">
    <source>
        <dbReference type="EMBL" id="MBP2026560.1"/>
    </source>
</evidence>
<evidence type="ECO:0000256" key="1">
    <source>
        <dbReference type="ARBA" id="ARBA00009108"/>
    </source>
</evidence>
<evidence type="ECO:0000256" key="2">
    <source>
        <dbReference type="SAM" id="Coils"/>
    </source>
</evidence>
<evidence type="ECO:0000256" key="3">
    <source>
        <dbReference type="SAM" id="Phobius"/>
    </source>
</evidence>
<protein>
    <submittedName>
        <fullName evidence="4">Uncharacterized protein YlxW (UPF0749 family)</fullName>
    </submittedName>
</protein>